<evidence type="ECO:0000313" key="1">
    <source>
        <dbReference type="EMBL" id="KAI3754140.1"/>
    </source>
</evidence>
<name>A0ACB9E5L8_9ASTR</name>
<evidence type="ECO:0000313" key="2">
    <source>
        <dbReference type="Proteomes" id="UP001056120"/>
    </source>
</evidence>
<proteinExistence type="predicted"/>
<keyword evidence="2" id="KW-1185">Reference proteome</keyword>
<reference evidence="1 2" key="2">
    <citation type="journal article" date="2022" name="Mol. Ecol. Resour.">
        <title>The genomes of chicory, endive, great burdock and yacon provide insights into Asteraceae paleo-polyploidization history and plant inulin production.</title>
        <authorList>
            <person name="Fan W."/>
            <person name="Wang S."/>
            <person name="Wang H."/>
            <person name="Wang A."/>
            <person name="Jiang F."/>
            <person name="Liu H."/>
            <person name="Zhao H."/>
            <person name="Xu D."/>
            <person name="Zhang Y."/>
        </authorList>
    </citation>
    <scope>NUCLEOTIDE SEQUENCE [LARGE SCALE GENOMIC DNA]</scope>
    <source>
        <strain evidence="2">cv. Yunnan</strain>
        <tissue evidence="1">Leaves</tissue>
    </source>
</reference>
<dbReference type="Proteomes" id="UP001056120">
    <property type="component" value="Linkage Group LG18"/>
</dbReference>
<protein>
    <submittedName>
        <fullName evidence="1">Uncharacterized protein</fullName>
    </submittedName>
</protein>
<dbReference type="EMBL" id="CM042035">
    <property type="protein sequence ID" value="KAI3754140.1"/>
    <property type="molecule type" value="Genomic_DNA"/>
</dbReference>
<organism evidence="1 2">
    <name type="scientific">Smallanthus sonchifolius</name>
    <dbReference type="NCBI Taxonomy" id="185202"/>
    <lineage>
        <taxon>Eukaryota</taxon>
        <taxon>Viridiplantae</taxon>
        <taxon>Streptophyta</taxon>
        <taxon>Embryophyta</taxon>
        <taxon>Tracheophyta</taxon>
        <taxon>Spermatophyta</taxon>
        <taxon>Magnoliopsida</taxon>
        <taxon>eudicotyledons</taxon>
        <taxon>Gunneridae</taxon>
        <taxon>Pentapetalae</taxon>
        <taxon>asterids</taxon>
        <taxon>campanulids</taxon>
        <taxon>Asterales</taxon>
        <taxon>Asteraceae</taxon>
        <taxon>Asteroideae</taxon>
        <taxon>Heliantheae alliance</taxon>
        <taxon>Millerieae</taxon>
        <taxon>Smallanthus</taxon>
    </lineage>
</organism>
<reference evidence="2" key="1">
    <citation type="journal article" date="2022" name="Mol. Ecol. Resour.">
        <title>The genomes of chicory, endive, great burdock and yacon provide insights into Asteraceae palaeo-polyploidization history and plant inulin production.</title>
        <authorList>
            <person name="Fan W."/>
            <person name="Wang S."/>
            <person name="Wang H."/>
            <person name="Wang A."/>
            <person name="Jiang F."/>
            <person name="Liu H."/>
            <person name="Zhao H."/>
            <person name="Xu D."/>
            <person name="Zhang Y."/>
        </authorList>
    </citation>
    <scope>NUCLEOTIDE SEQUENCE [LARGE SCALE GENOMIC DNA]</scope>
    <source>
        <strain evidence="2">cv. Yunnan</strain>
    </source>
</reference>
<gene>
    <name evidence="1" type="ORF">L1987_53918</name>
</gene>
<accession>A0ACB9E5L8</accession>
<comment type="caution">
    <text evidence="1">The sequence shown here is derived from an EMBL/GenBank/DDBJ whole genome shotgun (WGS) entry which is preliminary data.</text>
</comment>
<sequence>MYRLELLYEQTKSQLEELKSLNSAPFSSISGSPLTGLTILLHLRFKIHSLPTFNYLQLPIDLLGSMWSTATLRLLRGEALFLVD</sequence>